<evidence type="ECO:0000313" key="2">
    <source>
        <dbReference type="Proteomes" id="UP001379949"/>
    </source>
</evidence>
<dbReference type="RefSeq" id="WP_341568222.1">
    <property type="nucleotide sequence ID" value="NZ_JBAKAR010000117.1"/>
</dbReference>
<sequence length="74" mass="8346">MHTRQHLAPFNINFDEDEHLKVTKIWVNYLVKDKGVFVGLAATGFHLSHFLDEYTSTPVPGVHPFIINADGGIE</sequence>
<name>A0ABU9G950_9GAMM</name>
<accession>A0ABU9G950</accession>
<proteinExistence type="predicted"/>
<dbReference type="Proteomes" id="UP001379949">
    <property type="component" value="Unassembled WGS sequence"/>
</dbReference>
<reference evidence="1 2" key="1">
    <citation type="submission" date="2024-02" db="EMBL/GenBank/DDBJ databases">
        <title>Bacteria isolated from the canopy kelp, Nereocystis luetkeana.</title>
        <authorList>
            <person name="Pfister C.A."/>
            <person name="Younker I.T."/>
            <person name="Light S.H."/>
        </authorList>
    </citation>
    <scope>NUCLEOTIDE SEQUENCE [LARGE SCALE GENOMIC DNA]</scope>
    <source>
        <strain evidence="1 2">TI.4.07</strain>
    </source>
</reference>
<evidence type="ECO:0000313" key="1">
    <source>
        <dbReference type="EMBL" id="MEL0615003.1"/>
    </source>
</evidence>
<comment type="caution">
    <text evidence="1">The sequence shown here is derived from an EMBL/GenBank/DDBJ whole genome shotgun (WGS) entry which is preliminary data.</text>
</comment>
<gene>
    <name evidence="1" type="ORF">V6242_17825</name>
</gene>
<dbReference type="EMBL" id="JBAKAR010000117">
    <property type="protein sequence ID" value="MEL0615003.1"/>
    <property type="molecule type" value="Genomic_DNA"/>
</dbReference>
<organism evidence="1 2">
    <name type="scientific">Marinomonas arenicola</name>
    <dbReference type="NCBI Taxonomy" id="569601"/>
    <lineage>
        <taxon>Bacteria</taxon>
        <taxon>Pseudomonadati</taxon>
        <taxon>Pseudomonadota</taxon>
        <taxon>Gammaproteobacteria</taxon>
        <taxon>Oceanospirillales</taxon>
        <taxon>Oceanospirillaceae</taxon>
        <taxon>Marinomonas</taxon>
    </lineage>
</organism>
<protein>
    <submittedName>
        <fullName evidence="1">Uncharacterized protein</fullName>
    </submittedName>
</protein>
<feature type="non-terminal residue" evidence="1">
    <location>
        <position position="74"/>
    </location>
</feature>
<keyword evidence="2" id="KW-1185">Reference proteome</keyword>